<dbReference type="InterPro" id="IPR006171">
    <property type="entry name" value="TOPRIM_dom"/>
</dbReference>
<keyword evidence="11 12" id="KW-0804">Transcription</keyword>
<dbReference type="FunFam" id="3.90.580.10:FF:000001">
    <property type="entry name" value="DNA primase"/>
    <property type="match status" value="1"/>
</dbReference>
<evidence type="ECO:0000256" key="10">
    <source>
        <dbReference type="ARBA" id="ARBA00023125"/>
    </source>
</evidence>
<dbReference type="GO" id="GO:0008270">
    <property type="term" value="F:zinc ion binding"/>
    <property type="evidence" value="ECO:0007669"/>
    <property type="project" value="UniProtKB-UniRule"/>
</dbReference>
<accession>A0A1G2MCU5</accession>
<dbReference type="Pfam" id="PF13155">
    <property type="entry name" value="Toprim_2"/>
    <property type="match status" value="1"/>
</dbReference>
<evidence type="ECO:0000256" key="4">
    <source>
        <dbReference type="ARBA" id="ARBA00022695"/>
    </source>
</evidence>
<dbReference type="InterPro" id="IPR030846">
    <property type="entry name" value="DnaG_bac"/>
</dbReference>
<dbReference type="InterPro" id="IPR036977">
    <property type="entry name" value="DNA_primase_Znf_CHC2"/>
</dbReference>
<comment type="catalytic activity">
    <reaction evidence="12">
        <text>ssDNA + n NTP = ssDNA/pppN(pN)n-1 hybrid + (n-1) diphosphate.</text>
        <dbReference type="EC" id="2.7.7.101"/>
    </reaction>
</comment>
<dbReference type="SMART" id="SM00493">
    <property type="entry name" value="TOPRIM"/>
    <property type="match status" value="1"/>
</dbReference>
<comment type="subunit">
    <text evidence="12">Monomer. Interacts with DnaB.</text>
</comment>
<keyword evidence="8 12" id="KW-0862">Zinc</keyword>
<keyword evidence="2 12" id="KW-0639">Primosome</keyword>
<dbReference type="Pfam" id="PF01807">
    <property type="entry name" value="Zn_ribbon_DnaG"/>
    <property type="match status" value="1"/>
</dbReference>
<evidence type="ECO:0000256" key="15">
    <source>
        <dbReference type="SAM" id="Coils"/>
    </source>
</evidence>
<dbReference type="GO" id="GO:0003899">
    <property type="term" value="F:DNA-directed RNA polymerase activity"/>
    <property type="evidence" value="ECO:0007669"/>
    <property type="project" value="UniProtKB-UniRule"/>
</dbReference>
<evidence type="ECO:0000256" key="7">
    <source>
        <dbReference type="ARBA" id="ARBA00022771"/>
    </source>
</evidence>
<dbReference type="GO" id="GO:0006269">
    <property type="term" value="P:DNA replication, synthesis of primer"/>
    <property type="evidence" value="ECO:0007669"/>
    <property type="project" value="UniProtKB-UniRule"/>
</dbReference>
<feature type="zinc finger region" description="CHC2-type" evidence="12 14">
    <location>
        <begin position="35"/>
        <end position="59"/>
    </location>
</feature>
<feature type="domain" description="Toprim" evidence="16">
    <location>
        <begin position="254"/>
        <end position="335"/>
    </location>
</feature>
<dbReference type="InterPro" id="IPR034151">
    <property type="entry name" value="TOPRIM_DnaG_bac"/>
</dbReference>
<proteinExistence type="inferred from homology"/>
<dbReference type="InterPro" id="IPR006295">
    <property type="entry name" value="DNA_primase_DnaG"/>
</dbReference>
<reference evidence="17 18" key="1">
    <citation type="journal article" date="2016" name="Nat. Commun.">
        <title>Thousands of microbial genomes shed light on interconnected biogeochemical processes in an aquifer system.</title>
        <authorList>
            <person name="Anantharaman K."/>
            <person name="Brown C.T."/>
            <person name="Hug L.A."/>
            <person name="Sharon I."/>
            <person name="Castelle C.J."/>
            <person name="Probst A.J."/>
            <person name="Thomas B.C."/>
            <person name="Singh A."/>
            <person name="Wilkins M.J."/>
            <person name="Karaoz U."/>
            <person name="Brodie E.L."/>
            <person name="Williams K.H."/>
            <person name="Hubbard S.S."/>
            <person name="Banfield J.F."/>
        </authorList>
    </citation>
    <scope>NUCLEOTIDE SEQUENCE [LARGE SCALE GENOMIC DNA]</scope>
</reference>
<dbReference type="HAMAP" id="MF_00974">
    <property type="entry name" value="DNA_primase_DnaG"/>
    <property type="match status" value="1"/>
</dbReference>
<comment type="function">
    <text evidence="12 13">RNA polymerase that catalyzes the synthesis of short RNA molecules used as primers for DNA polymerase during DNA replication.</text>
</comment>
<evidence type="ECO:0000256" key="13">
    <source>
        <dbReference type="PIRNR" id="PIRNR002811"/>
    </source>
</evidence>
<evidence type="ECO:0000256" key="1">
    <source>
        <dbReference type="ARBA" id="ARBA00022478"/>
    </source>
</evidence>
<evidence type="ECO:0000313" key="17">
    <source>
        <dbReference type="EMBL" id="OHA21730.1"/>
    </source>
</evidence>
<dbReference type="GO" id="GO:0003677">
    <property type="term" value="F:DNA binding"/>
    <property type="evidence" value="ECO:0007669"/>
    <property type="project" value="UniProtKB-KW"/>
</dbReference>
<keyword evidence="4 12" id="KW-0548">Nucleotidyltransferase</keyword>
<evidence type="ECO:0000313" key="18">
    <source>
        <dbReference type="Proteomes" id="UP000178121"/>
    </source>
</evidence>
<evidence type="ECO:0000256" key="3">
    <source>
        <dbReference type="ARBA" id="ARBA00022679"/>
    </source>
</evidence>
<dbReference type="InterPro" id="IPR050219">
    <property type="entry name" value="DnaG_primase"/>
</dbReference>
<dbReference type="SUPFAM" id="SSF56731">
    <property type="entry name" value="DNA primase core"/>
    <property type="match status" value="1"/>
</dbReference>
<dbReference type="AlphaFoldDB" id="A0A1G2MCU5"/>
<evidence type="ECO:0000256" key="2">
    <source>
        <dbReference type="ARBA" id="ARBA00022515"/>
    </source>
</evidence>
<comment type="cofactor">
    <cofactor evidence="12 13 14">
        <name>Zn(2+)</name>
        <dbReference type="ChEBI" id="CHEBI:29105"/>
    </cofactor>
    <text evidence="12 13 14">Binds 1 zinc ion per monomer.</text>
</comment>
<dbReference type="GO" id="GO:0005737">
    <property type="term" value="C:cytoplasm"/>
    <property type="evidence" value="ECO:0007669"/>
    <property type="project" value="TreeGrafter"/>
</dbReference>
<dbReference type="Gene3D" id="3.40.1360.10">
    <property type="match status" value="1"/>
</dbReference>
<evidence type="ECO:0000256" key="5">
    <source>
        <dbReference type="ARBA" id="ARBA00022705"/>
    </source>
</evidence>
<evidence type="ECO:0000259" key="16">
    <source>
        <dbReference type="PROSITE" id="PS50880"/>
    </source>
</evidence>
<dbReference type="Gene3D" id="3.90.580.10">
    <property type="entry name" value="Zinc finger, CHC2-type domain"/>
    <property type="match status" value="1"/>
</dbReference>
<evidence type="ECO:0000256" key="14">
    <source>
        <dbReference type="PIRSR" id="PIRSR002811-1"/>
    </source>
</evidence>
<dbReference type="PIRSF" id="PIRSF002811">
    <property type="entry name" value="DnaG"/>
    <property type="match status" value="1"/>
</dbReference>
<comment type="caution">
    <text evidence="17">The sequence shown here is derived from an EMBL/GenBank/DDBJ whole genome shotgun (WGS) entry which is preliminary data.</text>
</comment>
<evidence type="ECO:0000256" key="12">
    <source>
        <dbReference type="HAMAP-Rule" id="MF_00974"/>
    </source>
</evidence>
<keyword evidence="5 12" id="KW-0235">DNA replication</keyword>
<dbReference type="PANTHER" id="PTHR30313">
    <property type="entry name" value="DNA PRIMASE"/>
    <property type="match status" value="1"/>
</dbReference>
<dbReference type="PROSITE" id="PS50880">
    <property type="entry name" value="TOPRIM"/>
    <property type="match status" value="1"/>
</dbReference>
<protein>
    <recommendedName>
        <fullName evidence="12 13">DNA primase</fullName>
        <ecNumber evidence="12">2.7.7.101</ecNumber>
    </recommendedName>
</protein>
<evidence type="ECO:0000256" key="9">
    <source>
        <dbReference type="ARBA" id="ARBA00022842"/>
    </source>
</evidence>
<comment type="similarity">
    <text evidence="12 13">Belongs to the DnaG primase family.</text>
</comment>
<sequence>MANEVEQIKERLSIVDVISSYVKLEKAGVNLRARCPFHSEKTPSFFVSPARNSYYCFGCGAKGDIFSFVEAFEGLDFVGALKALAAKAGVSLVREDPKISDERSKLFAIMEAAVSFFESNFKVHVSAQEYLRGRGLTEATAAHFRIGYAKPEWRELLGHLRKKGFSDRLIITSGLVKEIERGAYDRFRGRIMFPIADSAGRVVAFSGRFFEPMRDGKGAEEPAKYINSPETPLFAKSKILYGFDTAKHSIRKHDFSIVVEGQMDLLMSHQAGYTNTVALSGTALSAEQVTQLMRLSRNTVFAFDADRAGILSSGRSAELALSMGMNVKVASLPKGVDPADLVKEAPLKWKEVIRQSKHIIDFYLDVIEGEEGDLRTFRLKVQETVLPFVARIGNKIDQAHFVASIASRLNLSENPIWEELEKIPAKGESVAKVPEQKPFLSRRDLIGRKLIGILLWQEGLEKPSIEVEKLRGELTALAGAMVGSISQDMKQELIFEAEVAYERTSGVDDIDKEISELLNEFKREELLARRNAVTEALKRAEKAGNAAEQRKLEEEHRRLSTDLLGLSVRK</sequence>
<gene>
    <name evidence="12" type="primary">dnaG</name>
    <name evidence="17" type="ORF">A2849_03590</name>
</gene>
<keyword evidence="6 12" id="KW-0479">Metal-binding</keyword>
<keyword evidence="1 12" id="KW-0240">DNA-directed RNA polymerase</keyword>
<dbReference type="InterPro" id="IPR013264">
    <property type="entry name" value="DNAG_N"/>
</dbReference>
<dbReference type="SMART" id="SM00400">
    <property type="entry name" value="ZnF_CHCC"/>
    <property type="match status" value="1"/>
</dbReference>
<dbReference type="GO" id="GO:0000428">
    <property type="term" value="C:DNA-directed RNA polymerase complex"/>
    <property type="evidence" value="ECO:0007669"/>
    <property type="project" value="UniProtKB-KW"/>
</dbReference>
<name>A0A1G2MCU5_9BACT</name>
<dbReference type="InterPro" id="IPR002694">
    <property type="entry name" value="Znf_CHC2"/>
</dbReference>
<dbReference type="EC" id="2.7.7.101" evidence="12"/>
<dbReference type="Gene3D" id="3.90.980.10">
    <property type="entry name" value="DNA primase, catalytic core, N-terminal domain"/>
    <property type="match status" value="1"/>
</dbReference>
<keyword evidence="10 12" id="KW-0238">DNA-binding</keyword>
<evidence type="ECO:0000256" key="11">
    <source>
        <dbReference type="ARBA" id="ARBA00023163"/>
    </source>
</evidence>
<dbReference type="CDD" id="cd03364">
    <property type="entry name" value="TOPRIM_DnaG_primases"/>
    <property type="match status" value="1"/>
</dbReference>
<keyword evidence="7 12" id="KW-0863">Zinc-finger</keyword>
<feature type="coiled-coil region" evidence="15">
    <location>
        <begin position="507"/>
        <end position="557"/>
    </location>
</feature>
<comment type="domain">
    <text evidence="12">Contains an N-terminal zinc-binding domain, a central core domain that contains the primase activity, and a C-terminal DnaB-binding domain.</text>
</comment>
<organism evidence="17 18">
    <name type="scientific">Candidatus Taylorbacteria bacterium RIFCSPHIGHO2_01_FULL_51_15</name>
    <dbReference type="NCBI Taxonomy" id="1802304"/>
    <lineage>
        <taxon>Bacteria</taxon>
        <taxon>Candidatus Tayloriibacteriota</taxon>
    </lineage>
</organism>
<dbReference type="PANTHER" id="PTHR30313:SF2">
    <property type="entry name" value="DNA PRIMASE"/>
    <property type="match status" value="1"/>
</dbReference>
<dbReference type="NCBIfam" id="TIGR01391">
    <property type="entry name" value="dnaG"/>
    <property type="match status" value="1"/>
</dbReference>
<evidence type="ECO:0000256" key="6">
    <source>
        <dbReference type="ARBA" id="ARBA00022723"/>
    </source>
</evidence>
<keyword evidence="3 12" id="KW-0808">Transferase</keyword>
<keyword evidence="9" id="KW-0460">Magnesium</keyword>
<dbReference type="Proteomes" id="UP000178121">
    <property type="component" value="Unassembled WGS sequence"/>
</dbReference>
<dbReference type="SUPFAM" id="SSF57783">
    <property type="entry name" value="Zinc beta-ribbon"/>
    <property type="match status" value="1"/>
</dbReference>
<keyword evidence="15" id="KW-0175">Coiled coil</keyword>
<dbReference type="Pfam" id="PF08275">
    <property type="entry name" value="DNAG_N"/>
    <property type="match status" value="1"/>
</dbReference>
<evidence type="ECO:0000256" key="8">
    <source>
        <dbReference type="ARBA" id="ARBA00022833"/>
    </source>
</evidence>
<dbReference type="EMBL" id="MHRI01000004">
    <property type="protein sequence ID" value="OHA21730.1"/>
    <property type="molecule type" value="Genomic_DNA"/>
</dbReference>
<dbReference type="InterPro" id="IPR037068">
    <property type="entry name" value="DNA_primase_core_N_sf"/>
</dbReference>
<dbReference type="GO" id="GO:1990077">
    <property type="term" value="C:primosome complex"/>
    <property type="evidence" value="ECO:0007669"/>
    <property type="project" value="UniProtKB-KW"/>
</dbReference>